<comment type="function">
    <text evidence="5">Involved in the maturation of [NiFe] hydrogenases. Required for nickel insertion into the metal center of the hydrogenase.</text>
</comment>
<dbReference type="AlphaFoldDB" id="A0A7C2NWR1"/>
<feature type="binding site" evidence="5">
    <location>
        <position position="93"/>
    </location>
    <ligand>
        <name>Zn(2+)</name>
        <dbReference type="ChEBI" id="CHEBI:29105"/>
    </ligand>
</feature>
<dbReference type="PANTHER" id="PTHR34535:SF3">
    <property type="entry name" value="HYDROGENASE MATURATION FACTOR HYPA"/>
    <property type="match status" value="1"/>
</dbReference>
<dbReference type="GO" id="GO:0016151">
    <property type="term" value="F:nickel cation binding"/>
    <property type="evidence" value="ECO:0007669"/>
    <property type="project" value="UniProtKB-UniRule"/>
</dbReference>
<dbReference type="InterPro" id="IPR000688">
    <property type="entry name" value="HypA/HybF"/>
</dbReference>
<keyword evidence="4 5" id="KW-0862">Zinc</keyword>
<dbReference type="EMBL" id="DSOK01000213">
    <property type="protein sequence ID" value="HEN15270.1"/>
    <property type="molecule type" value="Genomic_DNA"/>
</dbReference>
<gene>
    <name evidence="5" type="primary">hypA</name>
    <name evidence="6" type="ORF">ENQ76_07360</name>
</gene>
<organism evidence="6">
    <name type="scientific">Schlesneria paludicola</name>
    <dbReference type="NCBI Taxonomy" id="360056"/>
    <lineage>
        <taxon>Bacteria</taxon>
        <taxon>Pseudomonadati</taxon>
        <taxon>Planctomycetota</taxon>
        <taxon>Planctomycetia</taxon>
        <taxon>Planctomycetales</taxon>
        <taxon>Planctomycetaceae</taxon>
        <taxon>Schlesneria</taxon>
    </lineage>
</organism>
<dbReference type="InterPro" id="IPR020538">
    <property type="entry name" value="Hydgase_Ni_incorp_HypA/HybF_CS"/>
</dbReference>
<evidence type="ECO:0000256" key="3">
    <source>
        <dbReference type="ARBA" id="ARBA00022723"/>
    </source>
</evidence>
<reference evidence="6" key="1">
    <citation type="journal article" date="2020" name="mSystems">
        <title>Genome- and Community-Level Interaction Insights into Carbon Utilization and Element Cycling Functions of Hydrothermarchaeota in Hydrothermal Sediment.</title>
        <authorList>
            <person name="Zhou Z."/>
            <person name="Liu Y."/>
            <person name="Xu W."/>
            <person name="Pan J."/>
            <person name="Luo Z.H."/>
            <person name="Li M."/>
        </authorList>
    </citation>
    <scope>NUCLEOTIDE SEQUENCE [LARGE SCALE GENOMIC DNA]</scope>
    <source>
        <strain evidence="6">SpSt-339</strain>
    </source>
</reference>
<evidence type="ECO:0000256" key="1">
    <source>
        <dbReference type="ARBA" id="ARBA00010748"/>
    </source>
</evidence>
<name>A0A7C2NWR1_9PLAN</name>
<feature type="binding site" evidence="5">
    <location>
        <position position="73"/>
    </location>
    <ligand>
        <name>Zn(2+)</name>
        <dbReference type="ChEBI" id="CHEBI:29105"/>
    </ligand>
</feature>
<dbReference type="PROSITE" id="PS01249">
    <property type="entry name" value="HYPA"/>
    <property type="match status" value="1"/>
</dbReference>
<protein>
    <recommendedName>
        <fullName evidence="5">Hydrogenase maturation factor HypA</fullName>
    </recommendedName>
</protein>
<evidence type="ECO:0000256" key="4">
    <source>
        <dbReference type="ARBA" id="ARBA00022833"/>
    </source>
</evidence>
<feature type="binding site" evidence="5">
    <location>
        <position position="90"/>
    </location>
    <ligand>
        <name>Zn(2+)</name>
        <dbReference type="ChEBI" id="CHEBI:29105"/>
    </ligand>
</feature>
<dbReference type="HAMAP" id="MF_00213">
    <property type="entry name" value="HypA_HybF"/>
    <property type="match status" value="1"/>
</dbReference>
<comment type="similarity">
    <text evidence="1 5">Belongs to the HypA/HybF family.</text>
</comment>
<sequence>MHELSIALKLLDIAAEECERQGGVSVETIHVRLGALSGVVQEALLSAFEAARQGSRLAQAALRIEDVPVRVYCRSCQSEQTAESLPLLCCGRCGTASGEVIAGLELELTALEIAVPSRPASFPVPEGSEVP</sequence>
<keyword evidence="3 5" id="KW-0479">Metal-binding</keyword>
<dbReference type="Gene3D" id="3.30.2320.80">
    <property type="match status" value="1"/>
</dbReference>
<dbReference type="PIRSF" id="PIRSF004761">
    <property type="entry name" value="Hydrgn_mat_HypA"/>
    <property type="match status" value="1"/>
</dbReference>
<feature type="binding site" evidence="5">
    <location>
        <position position="2"/>
    </location>
    <ligand>
        <name>Ni(2+)</name>
        <dbReference type="ChEBI" id="CHEBI:49786"/>
    </ligand>
</feature>
<dbReference type="GO" id="GO:0051604">
    <property type="term" value="P:protein maturation"/>
    <property type="evidence" value="ECO:0007669"/>
    <property type="project" value="InterPro"/>
</dbReference>
<evidence type="ECO:0000313" key="6">
    <source>
        <dbReference type="EMBL" id="HEN15270.1"/>
    </source>
</evidence>
<accession>A0A7C2NWR1</accession>
<comment type="caution">
    <text evidence="6">The sequence shown here is derived from an EMBL/GenBank/DDBJ whole genome shotgun (WGS) entry which is preliminary data.</text>
</comment>
<dbReference type="GO" id="GO:0008270">
    <property type="term" value="F:zinc ion binding"/>
    <property type="evidence" value="ECO:0007669"/>
    <property type="project" value="UniProtKB-UniRule"/>
</dbReference>
<evidence type="ECO:0000256" key="2">
    <source>
        <dbReference type="ARBA" id="ARBA00022596"/>
    </source>
</evidence>
<feature type="binding site" evidence="5">
    <location>
        <position position="76"/>
    </location>
    <ligand>
        <name>Zn(2+)</name>
        <dbReference type="ChEBI" id="CHEBI:29105"/>
    </ligand>
</feature>
<evidence type="ECO:0000256" key="5">
    <source>
        <dbReference type="HAMAP-Rule" id="MF_00213"/>
    </source>
</evidence>
<proteinExistence type="inferred from homology"/>
<dbReference type="PANTHER" id="PTHR34535">
    <property type="entry name" value="HYDROGENASE MATURATION FACTOR HYPA"/>
    <property type="match status" value="1"/>
</dbReference>
<dbReference type="Pfam" id="PF01155">
    <property type="entry name" value="HypA"/>
    <property type="match status" value="1"/>
</dbReference>
<keyword evidence="2 5" id="KW-0533">Nickel</keyword>